<proteinExistence type="predicted"/>
<comment type="caution">
    <text evidence="1">The sequence shown here is derived from an EMBL/GenBank/DDBJ whole genome shotgun (WGS) entry which is preliminary data.</text>
</comment>
<dbReference type="OrthoDB" id="4260523at2"/>
<evidence type="ECO:0000313" key="1">
    <source>
        <dbReference type="EMBL" id="PFG15523.1"/>
    </source>
</evidence>
<evidence type="ECO:0000313" key="2">
    <source>
        <dbReference type="Proteomes" id="UP000226079"/>
    </source>
</evidence>
<keyword evidence="2" id="KW-1185">Reference proteome</keyword>
<dbReference type="Gene3D" id="2.60.20.10">
    <property type="entry name" value="Crystallins"/>
    <property type="match status" value="1"/>
</dbReference>
<organism evidence="1 2">
    <name type="scientific">Propionicimonas paludicola</name>
    <dbReference type="NCBI Taxonomy" id="185243"/>
    <lineage>
        <taxon>Bacteria</taxon>
        <taxon>Bacillati</taxon>
        <taxon>Actinomycetota</taxon>
        <taxon>Actinomycetes</taxon>
        <taxon>Propionibacteriales</taxon>
        <taxon>Nocardioidaceae</taxon>
        <taxon>Propionicimonas</taxon>
    </lineage>
</organism>
<dbReference type="RefSeq" id="WP_098459149.1">
    <property type="nucleotide sequence ID" value="NZ_PDJC01000001.1"/>
</dbReference>
<gene>
    <name evidence="1" type="ORF">ATK74_0042</name>
</gene>
<protein>
    <recommendedName>
        <fullName evidence="3">Peptidase inhibitor family I36</fullName>
    </recommendedName>
</protein>
<name>A0A2A9CM98_9ACTN</name>
<reference evidence="1 2" key="1">
    <citation type="submission" date="2017-10" db="EMBL/GenBank/DDBJ databases">
        <title>Sequencing the genomes of 1000 actinobacteria strains.</title>
        <authorList>
            <person name="Klenk H.-P."/>
        </authorList>
    </citation>
    <scope>NUCLEOTIDE SEQUENCE [LARGE SCALE GENOMIC DNA]</scope>
    <source>
        <strain evidence="1 2">DSM 15597</strain>
    </source>
</reference>
<sequence length="163" mass="17384">MANLPSASAQTPAEEEVVTQTCAYNLITETKVCVASDADLAKAVKDETGYTLLPASAMPEEGLASRSIVTPMATYIIAELYTWPSYSGTRWVVTASGDCGTWQIGDFSVNGWSNDVDSFKSFGKCKTTLYDNKNFGGAKITGVDLANLGAMQNQAESGKWTKA</sequence>
<dbReference type="AlphaFoldDB" id="A0A2A9CM98"/>
<dbReference type="SUPFAM" id="SSF49695">
    <property type="entry name" value="gamma-Crystallin-like"/>
    <property type="match status" value="1"/>
</dbReference>
<dbReference type="InterPro" id="IPR011024">
    <property type="entry name" value="G_crystallin-like"/>
</dbReference>
<evidence type="ECO:0008006" key="3">
    <source>
        <dbReference type="Google" id="ProtNLM"/>
    </source>
</evidence>
<dbReference type="EMBL" id="PDJC01000001">
    <property type="protein sequence ID" value="PFG15523.1"/>
    <property type="molecule type" value="Genomic_DNA"/>
</dbReference>
<dbReference type="Proteomes" id="UP000226079">
    <property type="component" value="Unassembled WGS sequence"/>
</dbReference>
<accession>A0A2A9CM98</accession>